<dbReference type="PANTHER" id="PTHR24193:SF121">
    <property type="entry name" value="ADA2A-CONTAINING COMPLEX COMPONENT 3, ISOFORM D"/>
    <property type="match status" value="1"/>
</dbReference>
<dbReference type="Gene3D" id="1.25.40.20">
    <property type="entry name" value="Ankyrin repeat-containing domain"/>
    <property type="match status" value="1"/>
</dbReference>
<keyword evidence="4" id="KW-0732">Signal</keyword>
<dbReference type="OrthoDB" id="1374157at2"/>
<accession>A0A1K1RA08</accession>
<evidence type="ECO:0000256" key="3">
    <source>
        <dbReference type="PROSITE-ProRule" id="PRU00023"/>
    </source>
</evidence>
<reference evidence="6" key="1">
    <citation type="submission" date="2016-11" db="EMBL/GenBank/DDBJ databases">
        <authorList>
            <person name="Varghese N."/>
            <person name="Submissions S."/>
        </authorList>
    </citation>
    <scope>NUCLEOTIDE SEQUENCE [LARGE SCALE GENOMIC DNA]</scope>
    <source>
        <strain evidence="6">DSM 24786</strain>
    </source>
</reference>
<dbReference type="STRING" id="76595.SAMN05660313_03402"/>
<protein>
    <submittedName>
        <fullName evidence="5">Ankyrin repeat-containing protein</fullName>
    </submittedName>
</protein>
<sequence length="132" mass="14204">MKKSIIAFGIVFSLLATSVSASTGPDKPGLKKDLKIEKTTIKNLSPLSIAVVKGNFDMTQKFLEFGSDINQKSGTMGMTPLMYAARYNKVEFMKLLIANGADVKAKSKIGATALKYAKIANAHAAVKYIKSL</sequence>
<evidence type="ECO:0000313" key="6">
    <source>
        <dbReference type="Proteomes" id="UP000183257"/>
    </source>
</evidence>
<dbReference type="PROSITE" id="PS50088">
    <property type="entry name" value="ANK_REPEAT"/>
    <property type="match status" value="2"/>
</dbReference>
<dbReference type="Proteomes" id="UP000183257">
    <property type="component" value="Unassembled WGS sequence"/>
</dbReference>
<evidence type="ECO:0000256" key="4">
    <source>
        <dbReference type="SAM" id="SignalP"/>
    </source>
</evidence>
<evidence type="ECO:0000313" key="5">
    <source>
        <dbReference type="EMBL" id="SFW68486.1"/>
    </source>
</evidence>
<organism evidence="5 6">
    <name type="scientific">Cellulophaga fucicola</name>
    <dbReference type="NCBI Taxonomy" id="76595"/>
    <lineage>
        <taxon>Bacteria</taxon>
        <taxon>Pseudomonadati</taxon>
        <taxon>Bacteroidota</taxon>
        <taxon>Flavobacteriia</taxon>
        <taxon>Flavobacteriales</taxon>
        <taxon>Flavobacteriaceae</taxon>
        <taxon>Cellulophaga</taxon>
    </lineage>
</organism>
<keyword evidence="2 3" id="KW-0040">ANK repeat</keyword>
<dbReference type="InterPro" id="IPR036770">
    <property type="entry name" value="Ankyrin_rpt-contain_sf"/>
</dbReference>
<dbReference type="AlphaFoldDB" id="A0A1K1RA08"/>
<dbReference type="InterPro" id="IPR050663">
    <property type="entry name" value="Ankyrin-SOCS_Box"/>
</dbReference>
<dbReference type="EMBL" id="FPIY01000009">
    <property type="protein sequence ID" value="SFW68486.1"/>
    <property type="molecule type" value="Genomic_DNA"/>
</dbReference>
<name>A0A1K1RA08_9FLAO</name>
<dbReference type="SUPFAM" id="SSF48403">
    <property type="entry name" value="Ankyrin repeat"/>
    <property type="match status" value="1"/>
</dbReference>
<dbReference type="RefSeq" id="WP_072305013.1">
    <property type="nucleotide sequence ID" value="NZ_FPIY01000009.1"/>
</dbReference>
<evidence type="ECO:0000256" key="1">
    <source>
        <dbReference type="ARBA" id="ARBA00022737"/>
    </source>
</evidence>
<evidence type="ECO:0000256" key="2">
    <source>
        <dbReference type="ARBA" id="ARBA00023043"/>
    </source>
</evidence>
<keyword evidence="6" id="KW-1185">Reference proteome</keyword>
<keyword evidence="1" id="KW-0677">Repeat</keyword>
<dbReference type="GO" id="GO:0045944">
    <property type="term" value="P:positive regulation of transcription by RNA polymerase II"/>
    <property type="evidence" value="ECO:0007669"/>
    <property type="project" value="TreeGrafter"/>
</dbReference>
<dbReference type="Pfam" id="PF12796">
    <property type="entry name" value="Ank_2"/>
    <property type="match status" value="1"/>
</dbReference>
<dbReference type="PROSITE" id="PS50297">
    <property type="entry name" value="ANK_REP_REGION"/>
    <property type="match status" value="2"/>
</dbReference>
<feature type="signal peptide" evidence="4">
    <location>
        <begin position="1"/>
        <end position="21"/>
    </location>
</feature>
<dbReference type="SMART" id="SM00248">
    <property type="entry name" value="ANK"/>
    <property type="match status" value="2"/>
</dbReference>
<feature type="chain" id="PRO_5011955991" evidence="4">
    <location>
        <begin position="22"/>
        <end position="132"/>
    </location>
</feature>
<feature type="repeat" description="ANK" evidence="3">
    <location>
        <begin position="76"/>
        <end position="108"/>
    </location>
</feature>
<feature type="repeat" description="ANK" evidence="3">
    <location>
        <begin position="42"/>
        <end position="74"/>
    </location>
</feature>
<dbReference type="GO" id="GO:0000976">
    <property type="term" value="F:transcription cis-regulatory region binding"/>
    <property type="evidence" value="ECO:0007669"/>
    <property type="project" value="TreeGrafter"/>
</dbReference>
<gene>
    <name evidence="5" type="ORF">SAMN05660313_03402</name>
</gene>
<dbReference type="InterPro" id="IPR002110">
    <property type="entry name" value="Ankyrin_rpt"/>
</dbReference>
<dbReference type="PANTHER" id="PTHR24193">
    <property type="entry name" value="ANKYRIN REPEAT PROTEIN"/>
    <property type="match status" value="1"/>
</dbReference>
<proteinExistence type="predicted"/>